<accession>A0A6G6BXY3</accession>
<organism evidence="4">
    <name type="scientific">Blattabacterium sp.</name>
    <name type="common">Anaplecta omei</name>
    <dbReference type="NCBI Taxonomy" id="2712789"/>
    <lineage>
        <taxon>Bacteria</taxon>
        <taxon>Pseudomonadati</taxon>
        <taxon>Bacteroidota</taxon>
        <taxon>Flavobacteriia</taxon>
        <taxon>Flavobacteriales</taxon>
        <taxon>Blattabacteriaceae</taxon>
        <taxon>Blattabacterium</taxon>
    </lineage>
</organism>
<dbReference type="Gene3D" id="3.30.1360.40">
    <property type="match status" value="1"/>
</dbReference>
<dbReference type="GO" id="GO:0006412">
    <property type="term" value="P:translation"/>
    <property type="evidence" value="ECO:0007669"/>
    <property type="project" value="UniProtKB-KW"/>
</dbReference>
<dbReference type="PANTHER" id="PTHR20982">
    <property type="entry name" value="RIBOSOME RECYCLING FACTOR"/>
    <property type="match status" value="1"/>
</dbReference>
<evidence type="ECO:0000256" key="2">
    <source>
        <dbReference type="ARBA" id="ARBA00022917"/>
    </source>
</evidence>
<dbReference type="FunFam" id="3.30.1360.40:FF:000001">
    <property type="entry name" value="Ribosome-recycling factor"/>
    <property type="match status" value="1"/>
</dbReference>
<dbReference type="SUPFAM" id="SSF55194">
    <property type="entry name" value="Ribosome recycling factor, RRF"/>
    <property type="match status" value="1"/>
</dbReference>
<dbReference type="GO" id="GO:0043023">
    <property type="term" value="F:ribosomal large subunit binding"/>
    <property type="evidence" value="ECO:0007669"/>
    <property type="project" value="TreeGrafter"/>
</dbReference>
<feature type="domain" description="Ribosome recycling factor" evidence="3">
    <location>
        <begin position="22"/>
        <end position="183"/>
    </location>
</feature>
<dbReference type="AlphaFoldDB" id="A0A6G6BXY3"/>
<evidence type="ECO:0000256" key="1">
    <source>
        <dbReference type="ARBA" id="ARBA00005912"/>
    </source>
</evidence>
<dbReference type="InterPro" id="IPR023584">
    <property type="entry name" value="Ribosome_recyc_fac_dom"/>
</dbReference>
<comment type="similarity">
    <text evidence="1">Belongs to the RRF family.</text>
</comment>
<evidence type="ECO:0000313" key="4">
    <source>
        <dbReference type="EMBL" id="QID56863.1"/>
    </source>
</evidence>
<dbReference type="Gene3D" id="1.10.132.20">
    <property type="entry name" value="Ribosome-recycling factor"/>
    <property type="match status" value="1"/>
</dbReference>
<dbReference type="InterPro" id="IPR036191">
    <property type="entry name" value="RRF_sf"/>
</dbReference>
<proteinExistence type="inferred from homology"/>
<sequence>MEDINEICSSCQKDMNNILKQFKNDIIRIRLGSQSLLSFLEKIKIKYYDDFVDLIKIANISILDNMNLTIRPWDKSLISIIDKAIIDSNLGLMPTNKGEYIHIKIPIMTEEGRKHLIKKIKTETEQSKILIRVIRKKYNQMIKKKINLSQDILKKGEHHIQKITNNYIQKINEIFILKEQEILQI</sequence>
<dbReference type="EMBL" id="MN042883">
    <property type="protein sequence ID" value="QID56863.1"/>
    <property type="molecule type" value="Genomic_DNA"/>
</dbReference>
<protein>
    <submittedName>
        <fullName evidence="4">Ribosome recycling factor</fullName>
    </submittedName>
</protein>
<keyword evidence="2" id="KW-0648">Protein biosynthesis</keyword>
<evidence type="ECO:0000259" key="3">
    <source>
        <dbReference type="Pfam" id="PF01765"/>
    </source>
</evidence>
<dbReference type="Pfam" id="PF01765">
    <property type="entry name" value="RRF"/>
    <property type="match status" value="1"/>
</dbReference>
<feature type="non-terminal residue" evidence="4">
    <location>
        <position position="185"/>
    </location>
</feature>
<dbReference type="PANTHER" id="PTHR20982:SF3">
    <property type="entry name" value="MITOCHONDRIAL RIBOSOME RECYCLING FACTOR PSEUDO 1"/>
    <property type="match status" value="1"/>
</dbReference>
<reference evidence="4" key="1">
    <citation type="journal article" date="2020" name="Biol. Lett.">
        <title>Evolutionary rates are correlated between cockroach symbionts and mitochondrial genomes.</title>
        <authorList>
            <person name="Arab D.A."/>
            <person name="Bourguignon T."/>
            <person name="Wang Z."/>
            <person name="Ho S.Y.W."/>
            <person name="Lo N."/>
        </authorList>
    </citation>
    <scope>NUCLEOTIDE SEQUENCE</scope>
    <source>
        <strain evidence="4">DHOG345</strain>
    </source>
</reference>
<dbReference type="InterPro" id="IPR002661">
    <property type="entry name" value="Ribosome_recyc_fac"/>
</dbReference>
<name>A0A6G6BXY3_9FLAO</name>